<reference evidence="1 2" key="1">
    <citation type="submission" date="2014-01" db="EMBL/GenBank/DDBJ databases">
        <authorList>
            <consortium name="DOE Joint Genome Institute"/>
            <person name="Anderson I."/>
            <person name="Huntemann M."/>
            <person name="Han J."/>
            <person name="Chen A."/>
            <person name="Kyrpides N."/>
            <person name="Mavromatis K."/>
            <person name="Markowitz V."/>
            <person name="Palaniappan K."/>
            <person name="Ivanova N."/>
            <person name="Schaumberg A."/>
            <person name="Pati A."/>
            <person name="Liolios K."/>
            <person name="Nordberg H.P."/>
            <person name="Cantor M.N."/>
            <person name="Hua S.X."/>
            <person name="Woyke T."/>
        </authorList>
    </citation>
    <scope>NUCLEOTIDE SEQUENCE [LARGE SCALE GENOMIC DNA]</scope>
    <source>
        <strain evidence="1 2">XH-48</strain>
        <plasmid evidence="2">2</plasmid>
    </source>
</reference>
<dbReference type="eggNOG" id="arCOG02134">
    <property type="taxonomic scope" value="Archaea"/>
</dbReference>
<dbReference type="EMBL" id="CP007057">
    <property type="protein sequence ID" value="AHG02039.1"/>
    <property type="molecule type" value="Genomic_DNA"/>
</dbReference>
<name>W0JTX3_9EURY</name>
<sequence length="127" mass="14895">MTSSRHNRLSYNWILKADLQLESGRSSDHVTIDETVIRLDSEQYWLYTAVDPVLNDLLYTTLEATRNKLLSSVLFRELLEKHDVDDSMFLVDVDKSQHDACQRYNLNCRNYRQEIGSSVKHLFEAIK</sequence>
<dbReference type="Proteomes" id="UP000019024">
    <property type="component" value="Plasmid unnamed2"/>
</dbReference>
<dbReference type="HOGENOM" id="CLU_1965484_0_0_2"/>
<accession>W0JTX3</accession>
<dbReference type="PANTHER" id="PTHR39967:SF1">
    <property type="entry name" value="ISH14-TYPE TRANSPOSASE HSIRS44"/>
    <property type="match status" value="1"/>
</dbReference>
<organism evidence="1 2">
    <name type="scientific">Halostagnicola larsenii XH-48</name>
    <dbReference type="NCBI Taxonomy" id="797299"/>
    <lineage>
        <taxon>Archaea</taxon>
        <taxon>Methanobacteriati</taxon>
        <taxon>Methanobacteriota</taxon>
        <taxon>Stenosarchaea group</taxon>
        <taxon>Halobacteria</taxon>
        <taxon>Halobacteriales</taxon>
        <taxon>Natrialbaceae</taxon>
        <taxon>Halostagnicola</taxon>
    </lineage>
</organism>
<evidence type="ECO:0000313" key="2">
    <source>
        <dbReference type="Proteomes" id="UP000019024"/>
    </source>
</evidence>
<evidence type="ECO:0000313" key="1">
    <source>
        <dbReference type="EMBL" id="AHG02039.1"/>
    </source>
</evidence>
<protein>
    <submittedName>
        <fullName evidence="1">Uncharacterized protein</fullName>
    </submittedName>
</protein>
<dbReference type="KEGG" id="hlr:HALLA_01685"/>
<keyword evidence="2" id="KW-1185">Reference proteome</keyword>
<dbReference type="AlphaFoldDB" id="W0JTX3"/>
<proteinExistence type="predicted"/>
<gene>
    <name evidence="1" type="ORF">HALLA_01685</name>
</gene>
<dbReference type="PANTHER" id="PTHR39967">
    <property type="match status" value="1"/>
</dbReference>
<keyword evidence="1" id="KW-0614">Plasmid</keyword>
<geneLocation type="plasmid" evidence="1">
    <name>unnamed</name>
</geneLocation>